<dbReference type="SUPFAM" id="SSF47384">
    <property type="entry name" value="Homodimeric domain of signal transducing histidine kinase"/>
    <property type="match status" value="1"/>
</dbReference>
<dbReference type="Gene3D" id="3.30.450.40">
    <property type="match status" value="1"/>
</dbReference>
<dbReference type="PRINTS" id="PR00344">
    <property type="entry name" value="BCTRLSENSOR"/>
</dbReference>
<keyword evidence="3" id="KW-0547">Nucleotide-binding</keyword>
<organism evidence="8">
    <name type="scientific">hydrothermal vent metagenome</name>
    <dbReference type="NCBI Taxonomy" id="652676"/>
    <lineage>
        <taxon>unclassified sequences</taxon>
        <taxon>metagenomes</taxon>
        <taxon>ecological metagenomes</taxon>
    </lineage>
</organism>
<dbReference type="PANTHER" id="PTHR43065">
    <property type="entry name" value="SENSOR HISTIDINE KINASE"/>
    <property type="match status" value="1"/>
</dbReference>
<evidence type="ECO:0000259" key="7">
    <source>
        <dbReference type="PROSITE" id="PS50109"/>
    </source>
</evidence>
<keyword evidence="2" id="KW-0808">Transferase</keyword>
<dbReference type="InterPro" id="IPR003661">
    <property type="entry name" value="HisK_dim/P_dom"/>
</dbReference>
<dbReference type="Pfam" id="PF02518">
    <property type="entry name" value="HATPase_c"/>
    <property type="match status" value="1"/>
</dbReference>
<keyword evidence="1" id="KW-0597">Phosphoprotein</keyword>
<dbReference type="SMART" id="SM00387">
    <property type="entry name" value="HATPase_c"/>
    <property type="match status" value="1"/>
</dbReference>
<dbReference type="InterPro" id="IPR004358">
    <property type="entry name" value="Sig_transdc_His_kin-like_C"/>
</dbReference>
<protein>
    <recommendedName>
        <fullName evidence="7">Histidine kinase domain-containing protein</fullName>
    </recommendedName>
</protein>
<evidence type="ECO:0000256" key="5">
    <source>
        <dbReference type="ARBA" id="ARBA00022840"/>
    </source>
</evidence>
<gene>
    <name evidence="8" type="ORF">MNBD_BACTEROID01-1180</name>
</gene>
<dbReference type="PANTHER" id="PTHR43065:SF10">
    <property type="entry name" value="PEROXIDE STRESS-ACTIVATED HISTIDINE KINASE MAK3"/>
    <property type="match status" value="1"/>
</dbReference>
<dbReference type="InterPro" id="IPR003594">
    <property type="entry name" value="HATPase_dom"/>
</dbReference>
<evidence type="ECO:0000256" key="3">
    <source>
        <dbReference type="ARBA" id="ARBA00022741"/>
    </source>
</evidence>
<dbReference type="EMBL" id="UOEP01000138">
    <property type="protein sequence ID" value="VAW21217.1"/>
    <property type="molecule type" value="Genomic_DNA"/>
</dbReference>
<evidence type="ECO:0000256" key="6">
    <source>
        <dbReference type="ARBA" id="ARBA00023012"/>
    </source>
</evidence>
<dbReference type="GO" id="GO:0000155">
    <property type="term" value="F:phosphorelay sensor kinase activity"/>
    <property type="evidence" value="ECO:0007669"/>
    <property type="project" value="InterPro"/>
</dbReference>
<evidence type="ECO:0000313" key="8">
    <source>
        <dbReference type="EMBL" id="VAW21217.1"/>
    </source>
</evidence>
<dbReference type="SUPFAM" id="SSF55781">
    <property type="entry name" value="GAF domain-like"/>
    <property type="match status" value="1"/>
</dbReference>
<proteinExistence type="predicted"/>
<evidence type="ECO:0000256" key="2">
    <source>
        <dbReference type="ARBA" id="ARBA00022679"/>
    </source>
</evidence>
<dbReference type="InterPro" id="IPR005467">
    <property type="entry name" value="His_kinase_dom"/>
</dbReference>
<sequence>MLFKENRQPIQQTYKEALTEFNRSLKLIVDIDLLKDYTSSKIKQVADVEQVYFFLLNNELNRFFINGRPQLDRELYFTLNDKLIFWLSSNETYLNLIKHPDITSFLSERENKILKKLKIKFIYPLRVMNQTRGMVFLTDKLKGSRFKNEEIDLLSALIDQASFAMENALLYQQQVDRLKRMYQADRMSIMGQLAAGAAHEIRNPLTSIRSTIQFLKRDIIDPEKEQLVDNLIGEVDRINEIIQGLLSFSRPNLPQIETIDLDSIIQQTIQLISNTANKKGIELIYNKNTELNFIEADPGQLKQVFLNILINSIQAIDNKGEVNISIEDNESTRSVSHAIEEEIYIVISDSGAGIDSDNIDKIFDPFYTTKSDGTGLGLSISYGIINRHGGDIKIKSKIGEGTAVIISLPITPK</sequence>
<dbReference type="InterPro" id="IPR036890">
    <property type="entry name" value="HATPase_C_sf"/>
</dbReference>
<reference evidence="8" key="1">
    <citation type="submission" date="2018-06" db="EMBL/GenBank/DDBJ databases">
        <authorList>
            <person name="Zhirakovskaya E."/>
        </authorList>
    </citation>
    <scope>NUCLEOTIDE SEQUENCE</scope>
</reference>
<dbReference type="AlphaFoldDB" id="A0A3B0U6T2"/>
<name>A0A3B0U6T2_9ZZZZ</name>
<dbReference type="PROSITE" id="PS50109">
    <property type="entry name" value="HIS_KIN"/>
    <property type="match status" value="1"/>
</dbReference>
<dbReference type="Gene3D" id="1.10.287.130">
    <property type="match status" value="1"/>
</dbReference>
<accession>A0A3B0U6T2</accession>
<dbReference type="SUPFAM" id="SSF55874">
    <property type="entry name" value="ATPase domain of HSP90 chaperone/DNA topoisomerase II/histidine kinase"/>
    <property type="match status" value="1"/>
</dbReference>
<keyword evidence="6" id="KW-0902">Two-component regulatory system</keyword>
<dbReference type="InterPro" id="IPR029016">
    <property type="entry name" value="GAF-like_dom_sf"/>
</dbReference>
<dbReference type="GO" id="GO:0005524">
    <property type="term" value="F:ATP binding"/>
    <property type="evidence" value="ECO:0007669"/>
    <property type="project" value="UniProtKB-KW"/>
</dbReference>
<dbReference type="InterPro" id="IPR036097">
    <property type="entry name" value="HisK_dim/P_sf"/>
</dbReference>
<dbReference type="CDD" id="cd00082">
    <property type="entry name" value="HisKA"/>
    <property type="match status" value="1"/>
</dbReference>
<evidence type="ECO:0000256" key="4">
    <source>
        <dbReference type="ARBA" id="ARBA00022777"/>
    </source>
</evidence>
<keyword evidence="4" id="KW-0418">Kinase</keyword>
<evidence type="ECO:0000256" key="1">
    <source>
        <dbReference type="ARBA" id="ARBA00022553"/>
    </source>
</evidence>
<feature type="domain" description="Histidine kinase" evidence="7">
    <location>
        <begin position="196"/>
        <end position="412"/>
    </location>
</feature>
<dbReference type="Pfam" id="PF00512">
    <property type="entry name" value="HisKA"/>
    <property type="match status" value="1"/>
</dbReference>
<dbReference type="SMART" id="SM00388">
    <property type="entry name" value="HisKA"/>
    <property type="match status" value="1"/>
</dbReference>
<keyword evidence="5" id="KW-0067">ATP-binding</keyword>
<dbReference type="Gene3D" id="3.30.565.10">
    <property type="entry name" value="Histidine kinase-like ATPase, C-terminal domain"/>
    <property type="match status" value="1"/>
</dbReference>